<keyword evidence="2" id="KW-0732">Signal</keyword>
<evidence type="ECO:0000313" key="4">
    <source>
        <dbReference type="Proteomes" id="UP000245768"/>
    </source>
</evidence>
<dbReference type="RefSeq" id="XP_025381484.1">
    <property type="nucleotide sequence ID" value="XM_025524362.1"/>
</dbReference>
<name>A0A316YZ09_9BASI</name>
<gene>
    <name evidence="3" type="ORF">FA10DRAFT_291548</name>
</gene>
<accession>A0A316YZ09</accession>
<dbReference type="Proteomes" id="UP000245768">
    <property type="component" value="Unassembled WGS sequence"/>
</dbReference>
<feature type="chain" id="PRO_5016281117" description="Secreted protein" evidence="2">
    <location>
        <begin position="21"/>
        <end position="298"/>
    </location>
</feature>
<protein>
    <recommendedName>
        <fullName evidence="5">Secreted protein</fullName>
    </recommendedName>
</protein>
<evidence type="ECO:0000256" key="2">
    <source>
        <dbReference type="SAM" id="SignalP"/>
    </source>
</evidence>
<feature type="region of interest" description="Disordered" evidence="1">
    <location>
        <begin position="61"/>
        <end position="80"/>
    </location>
</feature>
<evidence type="ECO:0008006" key="5">
    <source>
        <dbReference type="Google" id="ProtNLM"/>
    </source>
</evidence>
<organism evidence="3 4">
    <name type="scientific">Acaromyces ingoldii</name>
    <dbReference type="NCBI Taxonomy" id="215250"/>
    <lineage>
        <taxon>Eukaryota</taxon>
        <taxon>Fungi</taxon>
        <taxon>Dikarya</taxon>
        <taxon>Basidiomycota</taxon>
        <taxon>Ustilaginomycotina</taxon>
        <taxon>Exobasidiomycetes</taxon>
        <taxon>Exobasidiales</taxon>
        <taxon>Cryptobasidiaceae</taxon>
        <taxon>Acaromyces</taxon>
    </lineage>
</organism>
<proteinExistence type="predicted"/>
<dbReference type="InParanoid" id="A0A316YZ09"/>
<keyword evidence="4" id="KW-1185">Reference proteome</keyword>
<evidence type="ECO:0000313" key="3">
    <source>
        <dbReference type="EMBL" id="PWN94286.1"/>
    </source>
</evidence>
<reference evidence="3 4" key="1">
    <citation type="journal article" date="2018" name="Mol. Biol. Evol.">
        <title>Broad Genomic Sampling Reveals a Smut Pathogenic Ancestry of the Fungal Clade Ustilaginomycotina.</title>
        <authorList>
            <person name="Kijpornyongpan T."/>
            <person name="Mondo S.J."/>
            <person name="Barry K."/>
            <person name="Sandor L."/>
            <person name="Lee J."/>
            <person name="Lipzen A."/>
            <person name="Pangilinan J."/>
            <person name="LaButti K."/>
            <person name="Hainaut M."/>
            <person name="Henrissat B."/>
            <person name="Grigoriev I.V."/>
            <person name="Spatafora J.W."/>
            <person name="Aime M.C."/>
        </authorList>
    </citation>
    <scope>NUCLEOTIDE SEQUENCE [LARGE SCALE GENOMIC DNA]</scope>
    <source>
        <strain evidence="3 4">MCA 4198</strain>
    </source>
</reference>
<feature type="signal peptide" evidence="2">
    <location>
        <begin position="1"/>
        <end position="20"/>
    </location>
</feature>
<evidence type="ECO:0000256" key="1">
    <source>
        <dbReference type="SAM" id="MobiDB-lite"/>
    </source>
</evidence>
<dbReference type="EMBL" id="KZ819634">
    <property type="protein sequence ID" value="PWN94286.1"/>
    <property type="molecule type" value="Genomic_DNA"/>
</dbReference>
<sequence length="298" mass="34104">MKLRPLIILSLGCWQLCAYAAGNDPGGGYPPRSNKPSLGMPWVHDKTGYHHVMAGYLGTQDKGKAKASGSQAPPERPLPQPMSPGFVPLSMDQVDKYDFLDLTLDQRSPVEEPHPDYGWYGMGKGSNAGHNPRSDEDTAQAVTFPWHVSNARQSHYNDLHPQHQQWQGYQEVQHPHQPVGIENTKDWRESQPGPIEERAFYSEPPQLAEVSQWANEERHKIAMNRSQYDLNFMNYDESTWSWKMKPEVASGQMTVTIKPDIWWDQGKEEDPVSKYQRMRANELMQKKSRRAPGRKPTR</sequence>
<dbReference type="AlphaFoldDB" id="A0A316YZ09"/>
<dbReference type="GeneID" id="37046278"/>